<sequence>MIQGMYAALNWKGDQHLYQKEERDACLERIDWEELCAYASSLNDNRPCCLLDRWTAGGVHLIKLLEFAGTDTQWVARVQIEPSTAETTTILRAEIAAMELVHARAALGVPVPKIFGYELDDANPVRAAFMLMEFLPGSSAMDADGGYEVHRGQIQVERRSGFYHEMAHIQVHLSSIRLPTIGTVVKHPDGTFGVGPLPGLGGPFSTATEFFIASAKHAKFPLTDDQIRRCTEGGGWTEQILDSINAFPSRLRALARRISRCDNGPFPLYHPDLYQSNVIVDDSYQVLGVIDWEGACSVPWEVVQPPLFLNVLPRAMDDPDNYAVDGQPKNGDTLQRLADRDEYARYVRDAEHELKTDHSLSTTLLDPAVQGLAYAIKVYLDPGKMGFYCNVLEPFASG</sequence>
<dbReference type="Gene3D" id="3.30.200.20">
    <property type="entry name" value="Phosphorylase Kinase, domain 1"/>
    <property type="match status" value="1"/>
</dbReference>
<dbReference type="PANTHER" id="PTHR21310">
    <property type="entry name" value="AMINOGLYCOSIDE PHOSPHOTRANSFERASE-RELATED-RELATED"/>
    <property type="match status" value="1"/>
</dbReference>
<dbReference type="EMBL" id="JBFXLU010000143">
    <property type="protein sequence ID" value="KAL2838630.1"/>
    <property type="molecule type" value="Genomic_DNA"/>
</dbReference>
<dbReference type="PANTHER" id="PTHR21310:SF15">
    <property type="entry name" value="AMINOGLYCOSIDE PHOSPHOTRANSFERASE DOMAIN-CONTAINING PROTEIN"/>
    <property type="match status" value="1"/>
</dbReference>
<dbReference type="Pfam" id="PF01636">
    <property type="entry name" value="APH"/>
    <property type="match status" value="1"/>
</dbReference>
<dbReference type="InterPro" id="IPR051678">
    <property type="entry name" value="AGP_Transferase"/>
</dbReference>
<dbReference type="SUPFAM" id="SSF56112">
    <property type="entry name" value="Protein kinase-like (PK-like)"/>
    <property type="match status" value="1"/>
</dbReference>
<reference evidence="2 3" key="1">
    <citation type="submission" date="2024-07" db="EMBL/GenBank/DDBJ databases">
        <title>Section-level genome sequencing and comparative genomics of Aspergillus sections Usti and Cavernicolus.</title>
        <authorList>
            <consortium name="Lawrence Berkeley National Laboratory"/>
            <person name="Nybo J.L."/>
            <person name="Vesth T.C."/>
            <person name="Theobald S."/>
            <person name="Frisvad J.C."/>
            <person name="Larsen T.O."/>
            <person name="Kjaerboelling I."/>
            <person name="Rothschild-Mancinelli K."/>
            <person name="Lyhne E.K."/>
            <person name="Kogle M.E."/>
            <person name="Barry K."/>
            <person name="Clum A."/>
            <person name="Na H."/>
            <person name="Ledsgaard L."/>
            <person name="Lin J."/>
            <person name="Lipzen A."/>
            <person name="Kuo A."/>
            <person name="Riley R."/>
            <person name="Mondo S."/>
            <person name="Labutti K."/>
            <person name="Haridas S."/>
            <person name="Pangalinan J."/>
            <person name="Salamov A.A."/>
            <person name="Simmons B.A."/>
            <person name="Magnuson J.K."/>
            <person name="Chen J."/>
            <person name="Drula E."/>
            <person name="Henrissat B."/>
            <person name="Wiebenga A."/>
            <person name="Lubbers R.J."/>
            <person name="Gomes A.C."/>
            <person name="Makela M.R."/>
            <person name="Stajich J."/>
            <person name="Grigoriev I.V."/>
            <person name="Mortensen U.H."/>
            <person name="De Vries R.P."/>
            <person name="Baker S.E."/>
            <person name="Andersen M.R."/>
        </authorList>
    </citation>
    <scope>NUCLEOTIDE SEQUENCE [LARGE SCALE GENOMIC DNA]</scope>
    <source>
        <strain evidence="2 3">CBS 123904</strain>
    </source>
</reference>
<evidence type="ECO:0000259" key="1">
    <source>
        <dbReference type="Pfam" id="PF01636"/>
    </source>
</evidence>
<name>A0ABR4JF43_9EURO</name>
<dbReference type="InterPro" id="IPR002575">
    <property type="entry name" value="Aminoglycoside_PTrfase"/>
</dbReference>
<dbReference type="InterPro" id="IPR011009">
    <property type="entry name" value="Kinase-like_dom_sf"/>
</dbReference>
<gene>
    <name evidence="2" type="ORF">BJY01DRAFT_257975</name>
</gene>
<accession>A0ABR4JF43</accession>
<dbReference type="Gene3D" id="3.90.1200.10">
    <property type="match status" value="1"/>
</dbReference>
<protein>
    <recommendedName>
        <fullName evidence="1">Aminoglycoside phosphotransferase domain-containing protein</fullName>
    </recommendedName>
</protein>
<organism evidence="2 3">
    <name type="scientific">Aspergillus pseudoustus</name>
    <dbReference type="NCBI Taxonomy" id="1810923"/>
    <lineage>
        <taxon>Eukaryota</taxon>
        <taxon>Fungi</taxon>
        <taxon>Dikarya</taxon>
        <taxon>Ascomycota</taxon>
        <taxon>Pezizomycotina</taxon>
        <taxon>Eurotiomycetes</taxon>
        <taxon>Eurotiomycetidae</taxon>
        <taxon>Eurotiales</taxon>
        <taxon>Aspergillaceae</taxon>
        <taxon>Aspergillus</taxon>
        <taxon>Aspergillus subgen. Nidulantes</taxon>
    </lineage>
</organism>
<feature type="domain" description="Aminoglycoside phosphotransferase" evidence="1">
    <location>
        <begin position="73"/>
        <end position="296"/>
    </location>
</feature>
<proteinExistence type="predicted"/>
<evidence type="ECO:0000313" key="3">
    <source>
        <dbReference type="Proteomes" id="UP001610446"/>
    </source>
</evidence>
<evidence type="ECO:0000313" key="2">
    <source>
        <dbReference type="EMBL" id="KAL2838630.1"/>
    </source>
</evidence>
<comment type="caution">
    <text evidence="2">The sequence shown here is derived from an EMBL/GenBank/DDBJ whole genome shotgun (WGS) entry which is preliminary data.</text>
</comment>
<dbReference type="Proteomes" id="UP001610446">
    <property type="component" value="Unassembled WGS sequence"/>
</dbReference>
<keyword evidence="3" id="KW-1185">Reference proteome</keyword>